<keyword evidence="3" id="KW-1185">Reference proteome</keyword>
<dbReference type="EMBL" id="KL142372">
    <property type="protein sequence ID" value="KDR80109.1"/>
    <property type="molecule type" value="Genomic_DNA"/>
</dbReference>
<feature type="region of interest" description="Disordered" evidence="1">
    <location>
        <begin position="1"/>
        <end position="137"/>
    </location>
</feature>
<feature type="compositionally biased region" description="Low complexity" evidence="1">
    <location>
        <begin position="72"/>
        <end position="88"/>
    </location>
</feature>
<sequence>MSSESEPTSIDNLSNEEKETTAFGNGKSGGDSEQIDPFPEKSNKGLGASPTTLVQESSESNDQVQDLDPQITAASTSTSLDDSESVVTNNEVQNSLIEDDEEEPMDDSDDDFPQFEDVPRGPLKGQVSGQKPKPKPK</sequence>
<gene>
    <name evidence="2" type="ORF">GALMADRAFT_242347</name>
</gene>
<feature type="compositionally biased region" description="Polar residues" evidence="1">
    <location>
        <begin position="49"/>
        <end position="64"/>
    </location>
</feature>
<feature type="compositionally biased region" description="Acidic residues" evidence="1">
    <location>
        <begin position="97"/>
        <end position="114"/>
    </location>
</feature>
<feature type="compositionally biased region" description="Polar residues" evidence="1">
    <location>
        <begin position="1"/>
        <end position="13"/>
    </location>
</feature>
<organism evidence="2 3">
    <name type="scientific">Galerina marginata (strain CBS 339.88)</name>
    <dbReference type="NCBI Taxonomy" id="685588"/>
    <lineage>
        <taxon>Eukaryota</taxon>
        <taxon>Fungi</taxon>
        <taxon>Dikarya</taxon>
        <taxon>Basidiomycota</taxon>
        <taxon>Agaricomycotina</taxon>
        <taxon>Agaricomycetes</taxon>
        <taxon>Agaricomycetidae</taxon>
        <taxon>Agaricales</taxon>
        <taxon>Agaricineae</taxon>
        <taxon>Strophariaceae</taxon>
        <taxon>Galerina</taxon>
    </lineage>
</organism>
<dbReference type="AlphaFoldDB" id="A0A067TJL5"/>
<dbReference type="HOGENOM" id="CLU_1865265_0_0_1"/>
<evidence type="ECO:0000256" key="1">
    <source>
        <dbReference type="SAM" id="MobiDB-lite"/>
    </source>
</evidence>
<protein>
    <submittedName>
        <fullName evidence="2">Uncharacterized protein</fullName>
    </submittedName>
</protein>
<evidence type="ECO:0000313" key="3">
    <source>
        <dbReference type="Proteomes" id="UP000027222"/>
    </source>
</evidence>
<reference evidence="3" key="1">
    <citation type="journal article" date="2014" name="Proc. Natl. Acad. Sci. U.S.A.">
        <title>Extensive sampling of basidiomycete genomes demonstrates inadequacy of the white-rot/brown-rot paradigm for wood decay fungi.</title>
        <authorList>
            <person name="Riley R."/>
            <person name="Salamov A.A."/>
            <person name="Brown D.W."/>
            <person name="Nagy L.G."/>
            <person name="Floudas D."/>
            <person name="Held B.W."/>
            <person name="Levasseur A."/>
            <person name="Lombard V."/>
            <person name="Morin E."/>
            <person name="Otillar R."/>
            <person name="Lindquist E.A."/>
            <person name="Sun H."/>
            <person name="LaButti K.M."/>
            <person name="Schmutz J."/>
            <person name="Jabbour D."/>
            <person name="Luo H."/>
            <person name="Baker S.E."/>
            <person name="Pisabarro A.G."/>
            <person name="Walton J.D."/>
            <person name="Blanchette R.A."/>
            <person name="Henrissat B."/>
            <person name="Martin F."/>
            <person name="Cullen D."/>
            <person name="Hibbett D.S."/>
            <person name="Grigoriev I.V."/>
        </authorList>
    </citation>
    <scope>NUCLEOTIDE SEQUENCE [LARGE SCALE GENOMIC DNA]</scope>
    <source>
        <strain evidence="3">CBS 339.88</strain>
    </source>
</reference>
<evidence type="ECO:0000313" key="2">
    <source>
        <dbReference type="EMBL" id="KDR80109.1"/>
    </source>
</evidence>
<dbReference type="Proteomes" id="UP000027222">
    <property type="component" value="Unassembled WGS sequence"/>
</dbReference>
<name>A0A067TJL5_GALM3</name>
<accession>A0A067TJL5</accession>
<proteinExistence type="predicted"/>